<gene>
    <name evidence="1" type="ORF">OBBRIDRAFT_139402</name>
</gene>
<dbReference type="AlphaFoldDB" id="A0A8E2AQT0"/>
<reference evidence="1 2" key="1">
    <citation type="submission" date="2016-07" db="EMBL/GenBank/DDBJ databases">
        <title>Draft genome of the white-rot fungus Obba rivulosa 3A-2.</title>
        <authorList>
            <consortium name="DOE Joint Genome Institute"/>
            <person name="Miettinen O."/>
            <person name="Riley R."/>
            <person name="Acob R."/>
            <person name="Barry K."/>
            <person name="Cullen D."/>
            <person name="De Vries R."/>
            <person name="Hainaut M."/>
            <person name="Hatakka A."/>
            <person name="Henrissat B."/>
            <person name="Hilden K."/>
            <person name="Kuo R."/>
            <person name="Labutti K."/>
            <person name="Lipzen A."/>
            <person name="Makela M.R."/>
            <person name="Sandor L."/>
            <person name="Spatafora J.W."/>
            <person name="Grigoriev I.V."/>
            <person name="Hibbett D.S."/>
        </authorList>
    </citation>
    <scope>NUCLEOTIDE SEQUENCE [LARGE SCALE GENOMIC DNA]</scope>
    <source>
        <strain evidence="1 2">3A-2</strain>
    </source>
</reference>
<sequence>MVSCASSKPFRRDRCPHSWIRKLCQLSVGLGAIIVELEVAGVLSSPLFSFFELRFTLLGQSILERMQTGH</sequence>
<protein>
    <submittedName>
        <fullName evidence="1">Uncharacterized protein</fullName>
    </submittedName>
</protein>
<proteinExistence type="predicted"/>
<keyword evidence="2" id="KW-1185">Reference proteome</keyword>
<accession>A0A8E2AQT0</accession>
<dbReference type="EMBL" id="KV722478">
    <property type="protein sequence ID" value="OCH87649.1"/>
    <property type="molecule type" value="Genomic_DNA"/>
</dbReference>
<evidence type="ECO:0000313" key="1">
    <source>
        <dbReference type="EMBL" id="OCH87649.1"/>
    </source>
</evidence>
<evidence type="ECO:0000313" key="2">
    <source>
        <dbReference type="Proteomes" id="UP000250043"/>
    </source>
</evidence>
<name>A0A8E2AQT0_9APHY</name>
<dbReference type="Proteomes" id="UP000250043">
    <property type="component" value="Unassembled WGS sequence"/>
</dbReference>
<organism evidence="1 2">
    <name type="scientific">Obba rivulosa</name>
    <dbReference type="NCBI Taxonomy" id="1052685"/>
    <lineage>
        <taxon>Eukaryota</taxon>
        <taxon>Fungi</taxon>
        <taxon>Dikarya</taxon>
        <taxon>Basidiomycota</taxon>
        <taxon>Agaricomycotina</taxon>
        <taxon>Agaricomycetes</taxon>
        <taxon>Polyporales</taxon>
        <taxon>Gelatoporiaceae</taxon>
        <taxon>Obba</taxon>
    </lineage>
</organism>